<evidence type="ECO:0000256" key="1">
    <source>
        <dbReference type="SAM" id="SignalP"/>
    </source>
</evidence>
<feature type="chain" id="PRO_5030887915" evidence="1">
    <location>
        <begin position="28"/>
        <end position="336"/>
    </location>
</feature>
<keyword evidence="1" id="KW-0732">Signal</keyword>
<accession>A0A7W7I1J9</accession>
<keyword evidence="3" id="KW-1185">Reference proteome</keyword>
<sequence>MQVRRLTLAAVVTLAAGAASGPSVARADPPPAPGRMIGLLHAWSADDSTPYTKAINNANVIVGQSGSKAVKWVDGLPLYLTEVPGYAASAATDINEAGVIVGWAGPKSGYLKRKPVRWDPDGSYTLLTGNNESSWAEAISNDGHIAGRMATSNTAARPVRIRGGRNLPIGEGSGTVAGVAAGGIVAGSFNECGTCATTAFVDGSRVGGGTGLFGLPGGSDSRTVAGAMSADGLKIFGVANDELVAWAYEANPADGVHWRRTRIGRPPLPGVLTVSAVSSDGARVGGHTRTASLEQKAWIFENGAFVVLPAYSTWVEGVNIHGTVTGAMVSAPVFWK</sequence>
<evidence type="ECO:0000313" key="2">
    <source>
        <dbReference type="EMBL" id="MBB4764742.1"/>
    </source>
</evidence>
<proteinExistence type="predicted"/>
<feature type="signal peptide" evidence="1">
    <location>
        <begin position="1"/>
        <end position="27"/>
    </location>
</feature>
<comment type="caution">
    <text evidence="2">The sequence shown here is derived from an EMBL/GenBank/DDBJ whole genome shotgun (WGS) entry which is preliminary data.</text>
</comment>
<dbReference type="EMBL" id="JACHNH010000001">
    <property type="protein sequence ID" value="MBB4764742.1"/>
    <property type="molecule type" value="Genomic_DNA"/>
</dbReference>
<gene>
    <name evidence="2" type="ORF">BJ971_005298</name>
</gene>
<dbReference type="Proteomes" id="UP000578112">
    <property type="component" value="Unassembled WGS sequence"/>
</dbReference>
<reference evidence="2 3" key="1">
    <citation type="submission" date="2020-08" db="EMBL/GenBank/DDBJ databases">
        <title>Sequencing the genomes of 1000 actinobacteria strains.</title>
        <authorList>
            <person name="Klenk H.-P."/>
        </authorList>
    </citation>
    <scope>NUCLEOTIDE SEQUENCE [LARGE SCALE GENOMIC DNA]</scope>
    <source>
        <strain evidence="2 3">DSM 43149</strain>
    </source>
</reference>
<protein>
    <submittedName>
        <fullName evidence="2">Putative membrane protein</fullName>
    </submittedName>
</protein>
<dbReference type="RefSeq" id="WP_184995898.1">
    <property type="nucleotide sequence ID" value="NZ_BOMK01000003.1"/>
</dbReference>
<evidence type="ECO:0000313" key="3">
    <source>
        <dbReference type="Proteomes" id="UP000578112"/>
    </source>
</evidence>
<name>A0A7W7I1J9_9ACTN</name>
<organism evidence="2 3">
    <name type="scientific">Actinoplanes digitatis</name>
    <dbReference type="NCBI Taxonomy" id="1868"/>
    <lineage>
        <taxon>Bacteria</taxon>
        <taxon>Bacillati</taxon>
        <taxon>Actinomycetota</taxon>
        <taxon>Actinomycetes</taxon>
        <taxon>Micromonosporales</taxon>
        <taxon>Micromonosporaceae</taxon>
        <taxon>Actinoplanes</taxon>
    </lineage>
</organism>
<dbReference type="AlphaFoldDB" id="A0A7W7I1J9"/>